<keyword evidence="2" id="KW-1185">Reference proteome</keyword>
<dbReference type="OrthoDB" id="337796at2759"/>
<comment type="caution">
    <text evidence="1">The sequence shown here is derived from an EMBL/GenBank/DDBJ whole genome shotgun (WGS) entry which is preliminary data.</text>
</comment>
<sequence>MENDLVNIEVYFPDAVILEEQDYADNHLTSKEYEPELKERYSFTDMYNFHYNSGFDNCLAYYVGDVDKEVDKVGFAATRYEKSYSYKNFKLEWDEKNEVLYVVIPSVDSIDHWVMLFLQPLGITNDSLKIDNCCISNNCNFKVRIDDERLLLYPDLLDDIYRFILFQRNLWYFYKHHINHIHNSVTTFDDSTVDHLWQNPDINVYLEKDETDYNLSKGREGYCSEYCDSYLKGQHMLPCISTTISESNVFTTDSTIFPLLTSEDSSSNDDY</sequence>
<accession>A0A1J4MRD4</accession>
<dbReference type="GeneID" id="92364200"/>
<evidence type="ECO:0000313" key="2">
    <source>
        <dbReference type="Proteomes" id="UP000186804"/>
    </source>
</evidence>
<dbReference type="VEuPathDB" id="CryptoDB:cand_000150"/>
<evidence type="ECO:0000313" key="1">
    <source>
        <dbReference type="EMBL" id="OII76623.1"/>
    </source>
</evidence>
<protein>
    <submittedName>
        <fullName evidence="1">Uncharacterized protein</fullName>
    </submittedName>
</protein>
<dbReference type="Proteomes" id="UP000186804">
    <property type="component" value="Unassembled WGS sequence"/>
</dbReference>
<gene>
    <name evidence="1" type="ORF">cand_000150</name>
</gene>
<dbReference type="AlphaFoldDB" id="A0A1J4MRD4"/>
<organism evidence="1 2">
    <name type="scientific">Cryptosporidium andersoni</name>
    <dbReference type="NCBI Taxonomy" id="117008"/>
    <lineage>
        <taxon>Eukaryota</taxon>
        <taxon>Sar</taxon>
        <taxon>Alveolata</taxon>
        <taxon>Apicomplexa</taxon>
        <taxon>Conoidasida</taxon>
        <taxon>Coccidia</taxon>
        <taxon>Eucoccidiorida</taxon>
        <taxon>Eimeriorina</taxon>
        <taxon>Cryptosporidiidae</taxon>
        <taxon>Cryptosporidium</taxon>
    </lineage>
</organism>
<proteinExistence type="predicted"/>
<dbReference type="EMBL" id="LRBS01000056">
    <property type="protein sequence ID" value="OII76623.1"/>
    <property type="molecule type" value="Genomic_DNA"/>
</dbReference>
<name>A0A1J4MRD4_9CRYT</name>
<reference evidence="1 2" key="1">
    <citation type="submission" date="2016-10" db="EMBL/GenBank/DDBJ databases">
        <title>Reductive evolution of mitochondrial metabolism and differential evolution of invasion-related proteins in Cryptosporidium.</title>
        <authorList>
            <person name="Liu S."/>
            <person name="Roellig D.M."/>
            <person name="Guo Y."/>
            <person name="Li N."/>
            <person name="Frace M.A."/>
            <person name="Tang K."/>
            <person name="Zhang L."/>
            <person name="Feng Y."/>
            <person name="Xiao L."/>
        </authorList>
    </citation>
    <scope>NUCLEOTIDE SEQUENCE [LARGE SCALE GENOMIC DNA]</scope>
    <source>
        <strain evidence="1">30847</strain>
    </source>
</reference>
<dbReference type="RefSeq" id="XP_067068469.1">
    <property type="nucleotide sequence ID" value="XM_067210265.1"/>
</dbReference>